<evidence type="ECO:0000256" key="1">
    <source>
        <dbReference type="SAM" id="SignalP"/>
    </source>
</evidence>
<keyword evidence="1" id="KW-0732">Signal</keyword>
<gene>
    <name evidence="2" type="ORF">EDS130_LOCUS21426</name>
    <name evidence="3" type="ORF">XAT740_LOCUS54793</name>
</gene>
<dbReference type="EMBL" id="CAJNOR010009979">
    <property type="protein sequence ID" value="CAF1650019.1"/>
    <property type="molecule type" value="Genomic_DNA"/>
</dbReference>
<dbReference type="EMBL" id="CAJNOJ010000108">
    <property type="protein sequence ID" value="CAF1128123.1"/>
    <property type="molecule type" value="Genomic_DNA"/>
</dbReference>
<accession>A0A816EGQ0</accession>
<dbReference type="AlphaFoldDB" id="A0A816EGQ0"/>
<reference evidence="3" key="1">
    <citation type="submission" date="2021-02" db="EMBL/GenBank/DDBJ databases">
        <authorList>
            <person name="Nowell W R."/>
        </authorList>
    </citation>
    <scope>NUCLEOTIDE SEQUENCE</scope>
</reference>
<evidence type="ECO:0000313" key="2">
    <source>
        <dbReference type="EMBL" id="CAF1128123.1"/>
    </source>
</evidence>
<comment type="caution">
    <text evidence="3">The sequence shown here is derived from an EMBL/GenBank/DDBJ whole genome shotgun (WGS) entry which is preliminary data.</text>
</comment>
<dbReference type="Proteomes" id="UP000663852">
    <property type="component" value="Unassembled WGS sequence"/>
</dbReference>
<feature type="chain" id="PRO_5035609547" evidence="1">
    <location>
        <begin position="21"/>
        <end position="151"/>
    </location>
</feature>
<organism evidence="3 4">
    <name type="scientific">Adineta ricciae</name>
    <name type="common">Rotifer</name>
    <dbReference type="NCBI Taxonomy" id="249248"/>
    <lineage>
        <taxon>Eukaryota</taxon>
        <taxon>Metazoa</taxon>
        <taxon>Spiralia</taxon>
        <taxon>Gnathifera</taxon>
        <taxon>Rotifera</taxon>
        <taxon>Eurotatoria</taxon>
        <taxon>Bdelloidea</taxon>
        <taxon>Adinetida</taxon>
        <taxon>Adinetidae</taxon>
        <taxon>Adineta</taxon>
    </lineage>
</organism>
<proteinExistence type="predicted"/>
<evidence type="ECO:0000313" key="4">
    <source>
        <dbReference type="Proteomes" id="UP000663828"/>
    </source>
</evidence>
<feature type="signal peptide" evidence="1">
    <location>
        <begin position="1"/>
        <end position="20"/>
    </location>
</feature>
<dbReference type="Proteomes" id="UP000663828">
    <property type="component" value="Unassembled WGS sequence"/>
</dbReference>
<protein>
    <submittedName>
        <fullName evidence="3">Uncharacterized protein</fullName>
    </submittedName>
</protein>
<dbReference type="OrthoDB" id="9987651at2759"/>
<keyword evidence="4" id="KW-1185">Reference proteome</keyword>
<sequence>MFRPIIISLFCLTFLPSIFCQNLNGVFLIDSCKCNSSAEACDPSGPFIFNQKRSTLAVRYGSQQVGVGSSKDNQVDLYINQNRCKGLWNEKTHTAALKCLHQGGIVCSTSLRCLSGSCLDDVSIVVSSSSSFSALSVLSFVFMISSLIIVV</sequence>
<name>A0A816EGQ0_ADIRI</name>
<evidence type="ECO:0000313" key="3">
    <source>
        <dbReference type="EMBL" id="CAF1650019.1"/>
    </source>
</evidence>